<organism evidence="1">
    <name type="scientific">bioreactor metagenome</name>
    <dbReference type="NCBI Taxonomy" id="1076179"/>
    <lineage>
        <taxon>unclassified sequences</taxon>
        <taxon>metagenomes</taxon>
        <taxon>ecological metagenomes</taxon>
    </lineage>
</organism>
<comment type="caution">
    <text evidence="1">The sequence shown here is derived from an EMBL/GenBank/DDBJ whole genome shotgun (WGS) entry which is preliminary data.</text>
</comment>
<gene>
    <name evidence="1" type="ORF">SDC9_196468</name>
</gene>
<protein>
    <submittedName>
        <fullName evidence="1">Uncharacterized protein</fullName>
    </submittedName>
</protein>
<sequence>MEKKIAATAYMDGVNDNKTQKKCKPCNGENFWILAKDFRTSNLYSKYYVKGFSGQVF</sequence>
<reference evidence="1" key="1">
    <citation type="submission" date="2019-08" db="EMBL/GenBank/DDBJ databases">
        <authorList>
            <person name="Kucharzyk K."/>
            <person name="Murdoch R.W."/>
            <person name="Higgins S."/>
            <person name="Loffler F."/>
        </authorList>
    </citation>
    <scope>NUCLEOTIDE SEQUENCE</scope>
</reference>
<accession>A0A645ID62</accession>
<name>A0A645ID62_9ZZZZ</name>
<dbReference type="AlphaFoldDB" id="A0A645ID62"/>
<dbReference type="EMBL" id="VSSQ01111550">
    <property type="protein sequence ID" value="MPN48856.1"/>
    <property type="molecule type" value="Genomic_DNA"/>
</dbReference>
<proteinExistence type="predicted"/>
<evidence type="ECO:0000313" key="1">
    <source>
        <dbReference type="EMBL" id="MPN48856.1"/>
    </source>
</evidence>